<name>A0A0A9E0N4_ARUDO</name>
<dbReference type="EMBL" id="GBRH01206410">
    <property type="protein sequence ID" value="JAD91485.1"/>
    <property type="molecule type" value="Transcribed_RNA"/>
</dbReference>
<evidence type="ECO:0000313" key="1">
    <source>
        <dbReference type="EMBL" id="JAD91485.1"/>
    </source>
</evidence>
<proteinExistence type="predicted"/>
<reference evidence="1" key="1">
    <citation type="submission" date="2014-09" db="EMBL/GenBank/DDBJ databases">
        <authorList>
            <person name="Magalhaes I.L.F."/>
            <person name="Oliveira U."/>
            <person name="Santos F.R."/>
            <person name="Vidigal T.H.D.A."/>
            <person name="Brescovit A.D."/>
            <person name="Santos A.J."/>
        </authorList>
    </citation>
    <scope>NUCLEOTIDE SEQUENCE</scope>
    <source>
        <tissue evidence="1">Shoot tissue taken approximately 20 cm above the soil surface</tissue>
    </source>
</reference>
<sequence length="54" mass="5921">MDGCSIFLIQQQCSKVRPDSHELLCSNSENSALKSICSTVSEGATFRHVESAQF</sequence>
<dbReference type="AlphaFoldDB" id="A0A0A9E0N4"/>
<accession>A0A0A9E0N4</accession>
<organism evidence="1">
    <name type="scientific">Arundo donax</name>
    <name type="common">Giant reed</name>
    <name type="synonym">Donax arundinaceus</name>
    <dbReference type="NCBI Taxonomy" id="35708"/>
    <lineage>
        <taxon>Eukaryota</taxon>
        <taxon>Viridiplantae</taxon>
        <taxon>Streptophyta</taxon>
        <taxon>Embryophyta</taxon>
        <taxon>Tracheophyta</taxon>
        <taxon>Spermatophyta</taxon>
        <taxon>Magnoliopsida</taxon>
        <taxon>Liliopsida</taxon>
        <taxon>Poales</taxon>
        <taxon>Poaceae</taxon>
        <taxon>PACMAD clade</taxon>
        <taxon>Arundinoideae</taxon>
        <taxon>Arundineae</taxon>
        <taxon>Arundo</taxon>
    </lineage>
</organism>
<reference evidence="1" key="2">
    <citation type="journal article" date="2015" name="Data Brief">
        <title>Shoot transcriptome of the giant reed, Arundo donax.</title>
        <authorList>
            <person name="Barrero R.A."/>
            <person name="Guerrero F.D."/>
            <person name="Moolhuijzen P."/>
            <person name="Goolsby J.A."/>
            <person name="Tidwell J."/>
            <person name="Bellgard S.E."/>
            <person name="Bellgard M.I."/>
        </authorList>
    </citation>
    <scope>NUCLEOTIDE SEQUENCE</scope>
    <source>
        <tissue evidence="1">Shoot tissue taken approximately 20 cm above the soil surface</tissue>
    </source>
</reference>
<protein>
    <submittedName>
        <fullName evidence="1">CHR907</fullName>
    </submittedName>
</protein>